<evidence type="ECO:0000313" key="2">
    <source>
        <dbReference type="EMBL" id="AUQ97399.1"/>
    </source>
</evidence>
<evidence type="ECO:0000313" key="3">
    <source>
        <dbReference type="Proteomes" id="UP000236536"/>
    </source>
</evidence>
<accession>A0ABM6RLE7</accession>
<proteinExistence type="predicted"/>
<keyword evidence="2" id="KW-0614">Plasmid</keyword>
<dbReference type="EMBL" id="CP010705">
    <property type="protein sequence ID" value="AUQ93858.1"/>
    <property type="molecule type" value="Genomic_DNA"/>
</dbReference>
<reference evidence="2 3" key="1">
    <citation type="journal article" date="2017" name="Genome Biol. Evol.">
        <title>Trajectories and Drivers of Genome Evolution in Surface-Associated Marine Phaeobacter.</title>
        <authorList>
            <person name="Freese H.M."/>
            <person name="Sikorski J."/>
            <person name="Bunk B."/>
            <person name="Scheuner C."/>
            <person name="Meier-Kolthoff J.P."/>
            <person name="Sproer C."/>
            <person name="Gram L."/>
            <person name="Overmann J."/>
        </authorList>
    </citation>
    <scope>NUCLEOTIDE SEQUENCE [LARGE SCALE GENOMIC DNA]</scope>
    <source>
        <strain evidence="2 3">P66</strain>
        <plasmid evidence="2 3">pP66_i</plasmid>
    </source>
</reference>
<gene>
    <name evidence="1" type="ORF">PhaeoP66_01054</name>
    <name evidence="2" type="ORF">PhaeoP66_04673</name>
</gene>
<evidence type="ECO:0008006" key="4">
    <source>
        <dbReference type="Google" id="ProtNLM"/>
    </source>
</evidence>
<dbReference type="Proteomes" id="UP000236536">
    <property type="component" value="Chromosome"/>
</dbReference>
<organism evidence="2 3">
    <name type="scientific">Phaeobacter inhibens</name>
    <dbReference type="NCBI Taxonomy" id="221822"/>
    <lineage>
        <taxon>Bacteria</taxon>
        <taxon>Pseudomonadati</taxon>
        <taxon>Pseudomonadota</taxon>
        <taxon>Alphaproteobacteria</taxon>
        <taxon>Rhodobacterales</taxon>
        <taxon>Roseobacteraceae</taxon>
        <taxon>Phaeobacter</taxon>
    </lineage>
</organism>
<reference evidence="2 3" key="2">
    <citation type="journal article" date="2017" name="Int. J. Syst. Evol. Microbiol.">
        <title>Adaptation of Surface-Associated Bacteria to the Open Ocean: A Genomically Distinct Subpopulation of Phaeobacter gallaeciensis Colonizes Pacific Mesozooplankton.</title>
        <authorList>
            <person name="Freese H.M."/>
            <person name="Methner A."/>
            <person name="Overmann J."/>
        </authorList>
    </citation>
    <scope>NUCLEOTIDE SEQUENCE [LARGE SCALE GENOMIC DNA]</scope>
    <source>
        <strain evidence="2 3">P66</strain>
        <plasmid evidence="2 3">pP66_i</plasmid>
    </source>
</reference>
<protein>
    <recommendedName>
        <fullName evidence="4">PhiE125 gp8 family phage protein</fullName>
    </recommendedName>
</protein>
<dbReference type="EMBL" id="CP010714">
    <property type="protein sequence ID" value="AUQ97399.1"/>
    <property type="molecule type" value="Genomic_DNA"/>
</dbReference>
<name>A0ABM6RLE7_9RHOB</name>
<sequence>MRVIEVDAIPSGFELDDFKRSVHMMDDEAENDPALGLVLESAEAAVATATGRPVTPRLVEFIVVRGHWSRWWFPVLPVQELTGLAVDDGAGGWIDQPLGGAWLQQAHDEPQLVIGPSWAGRSVQGDLLRIQARVGGADVSTFPRLRQAVFLLAKEWLDAGVSIEGETVPQLSFGVRLLIKQARYIRPFEVA</sequence>
<keyword evidence="3" id="KW-1185">Reference proteome</keyword>
<evidence type="ECO:0000313" key="1">
    <source>
        <dbReference type="EMBL" id="AUQ93858.1"/>
    </source>
</evidence>
<dbReference type="Proteomes" id="UP000236536">
    <property type="component" value="Plasmid pP66_i"/>
</dbReference>
<geneLocation type="plasmid" evidence="2 3">
    <name>pP66_i</name>
</geneLocation>
<dbReference type="RefSeq" id="WP_102873915.1">
    <property type="nucleotide sequence ID" value="NZ_CP010705.1"/>
</dbReference>